<keyword evidence="2" id="KW-1185">Reference proteome</keyword>
<accession>A0A4R1QR68</accession>
<reference evidence="1 2" key="1">
    <citation type="submission" date="2019-03" db="EMBL/GenBank/DDBJ databases">
        <title>Genomic Encyclopedia of Type Strains, Phase IV (KMG-IV): sequencing the most valuable type-strain genomes for metagenomic binning, comparative biology and taxonomic classification.</title>
        <authorList>
            <person name="Goeker M."/>
        </authorList>
    </citation>
    <scope>NUCLEOTIDE SEQUENCE [LARGE SCALE GENOMIC DNA]</scope>
    <source>
        <strain evidence="1 2">DSM 100556</strain>
    </source>
</reference>
<evidence type="ECO:0000313" key="2">
    <source>
        <dbReference type="Proteomes" id="UP000295718"/>
    </source>
</evidence>
<name>A0A4R1QR68_9FIRM</name>
<dbReference type="EMBL" id="SLUO01000013">
    <property type="protein sequence ID" value="TCL55917.1"/>
    <property type="molecule type" value="Genomic_DNA"/>
</dbReference>
<sequence length="341" mass="39219">MMVKEDIRIKKVILHILDSTIGMPVLSDEEIEFGSEFADFLKEHIAKISSGDDGKTSQFYKEESEVYKMLEQYSDDFFVEISKDAAELLYSIMNSNIDIPPADLIVVRFKYGEDEYLAFLKMNYKSLYTHRTLASEEGGNTNEVMRHKSILPSESQRLSEAAIICLTDLSVQVIERKYEVNGEKTNYFSYLFLKCSSHMSHKSKLSIVTKAVESVQKEAYDELDQYEAHMKAKSIIQEELQENGGFVVEVLADKIFEEKPELKVAFQDKMEKYDLVKEEILPQSEATTRKYQKQHLYTDTGIEIKIPMEQYKNPGSVEFITNPDGTVSVLIKNIGHLEARF</sequence>
<dbReference type="STRING" id="1469948.GCA_000732725_00638"/>
<dbReference type="Pfam" id="PF04245">
    <property type="entry name" value="NA37"/>
    <property type="match status" value="1"/>
</dbReference>
<protein>
    <submittedName>
        <fullName evidence="1">Nucleoid associated protein NdpA</fullName>
    </submittedName>
</protein>
<evidence type="ECO:0000313" key="1">
    <source>
        <dbReference type="EMBL" id="TCL55917.1"/>
    </source>
</evidence>
<dbReference type="InterPro" id="IPR007358">
    <property type="entry name" value="Nucleoid_associated_NdpA"/>
</dbReference>
<dbReference type="Proteomes" id="UP000295718">
    <property type="component" value="Unassembled WGS sequence"/>
</dbReference>
<gene>
    <name evidence="1" type="ORF">EDD76_11351</name>
</gene>
<dbReference type="RefSeq" id="WP_330373178.1">
    <property type="nucleotide sequence ID" value="NZ_JPNB01000001.1"/>
</dbReference>
<comment type="caution">
    <text evidence="1">The sequence shown here is derived from an EMBL/GenBank/DDBJ whole genome shotgun (WGS) entry which is preliminary data.</text>
</comment>
<proteinExistence type="predicted"/>
<organism evidence="1 2">
    <name type="scientific">Kineothrix alysoides</name>
    <dbReference type="NCBI Taxonomy" id="1469948"/>
    <lineage>
        <taxon>Bacteria</taxon>
        <taxon>Bacillati</taxon>
        <taxon>Bacillota</taxon>
        <taxon>Clostridia</taxon>
        <taxon>Lachnospirales</taxon>
        <taxon>Lachnospiraceae</taxon>
        <taxon>Kineothrix</taxon>
    </lineage>
</organism>
<dbReference type="GO" id="GO:0009295">
    <property type="term" value="C:nucleoid"/>
    <property type="evidence" value="ECO:0007669"/>
    <property type="project" value="InterPro"/>
</dbReference>
<dbReference type="AlphaFoldDB" id="A0A4R1QR68"/>